<dbReference type="AlphaFoldDB" id="A0A497ZV61"/>
<dbReference type="EMBL" id="RCCT01000001">
    <property type="protein sequence ID" value="RLK11094.1"/>
    <property type="molecule type" value="Genomic_DNA"/>
</dbReference>
<protein>
    <submittedName>
        <fullName evidence="1">Putative DCC family thiol-disulfide oxidoreductase YuxK</fullName>
    </submittedName>
</protein>
<name>A0A497ZV61_9RHOB</name>
<sequence>MPCQYLLELMVVFGFTVPDLPDIETDLIVFDGECVLCSQFFQFMLRHDRDQKFRFATAQSELGRRLYSRLNLPTKDFETNLVIVDGEVHQKLDAFAAAMRALPGAWFLLSLCRYLPVFVKDRLYHSIARNRYALFGRYNCCLVPDASLRSRFASDGF</sequence>
<keyword evidence="2" id="KW-1185">Reference proteome</keyword>
<dbReference type="STRING" id="981384.GCA_000192475_01911"/>
<reference evidence="1 2" key="1">
    <citation type="submission" date="2018-10" db="EMBL/GenBank/DDBJ databases">
        <title>Genomic Encyclopedia of Archaeal and Bacterial Type Strains, Phase II (KMG-II): from individual species to whole genera.</title>
        <authorList>
            <person name="Goeker M."/>
        </authorList>
    </citation>
    <scope>NUCLEOTIDE SEQUENCE [LARGE SCALE GENOMIC DNA]</scope>
    <source>
        <strain evidence="1 2">DSM 29317</strain>
    </source>
</reference>
<dbReference type="InterPro" id="IPR007263">
    <property type="entry name" value="DCC1-like"/>
</dbReference>
<dbReference type="GO" id="GO:0015035">
    <property type="term" value="F:protein-disulfide reductase activity"/>
    <property type="evidence" value="ECO:0007669"/>
    <property type="project" value="InterPro"/>
</dbReference>
<evidence type="ECO:0000313" key="2">
    <source>
        <dbReference type="Proteomes" id="UP000271700"/>
    </source>
</evidence>
<dbReference type="InterPro" id="IPR052927">
    <property type="entry name" value="DCC_oxidoreductase"/>
</dbReference>
<gene>
    <name evidence="1" type="ORF">CLV75_1087</name>
</gene>
<comment type="caution">
    <text evidence="1">The sequence shown here is derived from an EMBL/GenBank/DDBJ whole genome shotgun (WGS) entry which is preliminary data.</text>
</comment>
<evidence type="ECO:0000313" key="1">
    <source>
        <dbReference type="EMBL" id="RLK11094.1"/>
    </source>
</evidence>
<proteinExistence type="predicted"/>
<dbReference type="PANTHER" id="PTHR33639">
    <property type="entry name" value="THIOL-DISULFIDE OXIDOREDUCTASE DCC"/>
    <property type="match status" value="1"/>
</dbReference>
<organism evidence="1 2">
    <name type="scientific">Ruegeria conchae</name>
    <dbReference type="NCBI Taxonomy" id="981384"/>
    <lineage>
        <taxon>Bacteria</taxon>
        <taxon>Pseudomonadati</taxon>
        <taxon>Pseudomonadota</taxon>
        <taxon>Alphaproteobacteria</taxon>
        <taxon>Rhodobacterales</taxon>
        <taxon>Roseobacteraceae</taxon>
        <taxon>Ruegeria</taxon>
    </lineage>
</organism>
<dbReference type="Proteomes" id="UP000271700">
    <property type="component" value="Unassembled WGS sequence"/>
</dbReference>
<dbReference type="Pfam" id="PF04134">
    <property type="entry name" value="DCC1-like"/>
    <property type="match status" value="1"/>
</dbReference>
<dbReference type="PANTHER" id="PTHR33639:SF2">
    <property type="entry name" value="DUF393 DOMAIN-CONTAINING PROTEIN"/>
    <property type="match status" value="1"/>
</dbReference>
<accession>A0A497ZV61</accession>
<dbReference type="RefSeq" id="WP_010441995.1">
    <property type="nucleotide sequence ID" value="NZ_RCCT01000001.1"/>
</dbReference>